<dbReference type="AlphaFoldDB" id="A0AAW2BPA9"/>
<gene>
    <name evidence="1" type="ORF">SO802_032112</name>
</gene>
<reference evidence="1 2" key="1">
    <citation type="submission" date="2024-01" db="EMBL/GenBank/DDBJ databases">
        <title>A telomere-to-telomere, gap-free genome of sweet tea (Lithocarpus litseifolius).</title>
        <authorList>
            <person name="Zhou J."/>
        </authorList>
    </citation>
    <scope>NUCLEOTIDE SEQUENCE [LARGE SCALE GENOMIC DNA]</scope>
    <source>
        <strain evidence="1">Zhou-2022a</strain>
        <tissue evidence="1">Leaf</tissue>
    </source>
</reference>
<keyword evidence="2" id="KW-1185">Reference proteome</keyword>
<organism evidence="1 2">
    <name type="scientific">Lithocarpus litseifolius</name>
    <dbReference type="NCBI Taxonomy" id="425828"/>
    <lineage>
        <taxon>Eukaryota</taxon>
        <taxon>Viridiplantae</taxon>
        <taxon>Streptophyta</taxon>
        <taxon>Embryophyta</taxon>
        <taxon>Tracheophyta</taxon>
        <taxon>Spermatophyta</taxon>
        <taxon>Magnoliopsida</taxon>
        <taxon>eudicotyledons</taxon>
        <taxon>Gunneridae</taxon>
        <taxon>Pentapetalae</taxon>
        <taxon>rosids</taxon>
        <taxon>fabids</taxon>
        <taxon>Fagales</taxon>
        <taxon>Fagaceae</taxon>
        <taxon>Lithocarpus</taxon>
    </lineage>
</organism>
<evidence type="ECO:0000313" key="2">
    <source>
        <dbReference type="Proteomes" id="UP001459277"/>
    </source>
</evidence>
<accession>A0AAW2BPA9</accession>
<dbReference type="EMBL" id="JAZDWU010000011">
    <property type="protein sequence ID" value="KAK9987161.1"/>
    <property type="molecule type" value="Genomic_DNA"/>
</dbReference>
<dbReference type="Proteomes" id="UP001459277">
    <property type="component" value="Unassembled WGS sequence"/>
</dbReference>
<sequence>MAESLWASARPTPPPPPPPSMMLLGLVFSSFKLKRTRTRTLELLLYDLSHLLFSGTMELKTLLDFAAHPIIF</sequence>
<protein>
    <submittedName>
        <fullName evidence="1">Uncharacterized protein</fullName>
    </submittedName>
</protein>
<evidence type="ECO:0000313" key="1">
    <source>
        <dbReference type="EMBL" id="KAK9987161.1"/>
    </source>
</evidence>
<comment type="caution">
    <text evidence="1">The sequence shown here is derived from an EMBL/GenBank/DDBJ whole genome shotgun (WGS) entry which is preliminary data.</text>
</comment>
<name>A0AAW2BPA9_9ROSI</name>
<proteinExistence type="predicted"/>